<dbReference type="AlphaFoldDB" id="T0YYE2"/>
<protein>
    <submittedName>
        <fullName evidence="1">Uncharacterized protein</fullName>
    </submittedName>
</protein>
<name>T0YYE2_9ZZZZ</name>
<reference evidence="1" key="1">
    <citation type="submission" date="2013-08" db="EMBL/GenBank/DDBJ databases">
        <authorList>
            <person name="Mendez C."/>
            <person name="Richter M."/>
            <person name="Ferrer M."/>
            <person name="Sanchez J."/>
        </authorList>
    </citation>
    <scope>NUCLEOTIDE SEQUENCE</scope>
</reference>
<accession>T0YYE2</accession>
<gene>
    <name evidence="1" type="ORF">B2A_10964</name>
</gene>
<sequence>MPNGPLTKDQLVVVLHELADLLNRDGVKARMYIVGGAAMVLQYSARDMTRDVDAQYYPKVEINRAAAEIAKKYGLPSDWLNDKAAMFVSPVTDDNNSQMFLSTGTVTIETASAEVLLAMKIGASRQRIDNFVY</sequence>
<reference evidence="1" key="2">
    <citation type="journal article" date="2014" name="ISME J.">
        <title>Microbial stratification in low pH oxic and suboxic macroscopic growths along an acid mine drainage.</title>
        <authorList>
            <person name="Mendez-Garcia C."/>
            <person name="Mesa V."/>
            <person name="Sprenger R.R."/>
            <person name="Richter M."/>
            <person name="Diez M.S."/>
            <person name="Solano J."/>
            <person name="Bargiela R."/>
            <person name="Golyshina O.V."/>
            <person name="Manteca A."/>
            <person name="Ramos J.L."/>
            <person name="Gallego J.R."/>
            <person name="Llorente I."/>
            <person name="Martins Dos Santos V.A."/>
            <person name="Jensen O.N."/>
            <person name="Pelaez A.I."/>
            <person name="Sanchez J."/>
            <person name="Ferrer M."/>
        </authorList>
    </citation>
    <scope>NUCLEOTIDE SEQUENCE</scope>
</reference>
<evidence type="ECO:0000313" key="1">
    <source>
        <dbReference type="EMBL" id="EQD40646.1"/>
    </source>
</evidence>
<comment type="caution">
    <text evidence="1">The sequence shown here is derived from an EMBL/GenBank/DDBJ whole genome shotgun (WGS) entry which is preliminary data.</text>
</comment>
<organism evidence="1">
    <name type="scientific">mine drainage metagenome</name>
    <dbReference type="NCBI Taxonomy" id="410659"/>
    <lineage>
        <taxon>unclassified sequences</taxon>
        <taxon>metagenomes</taxon>
        <taxon>ecological metagenomes</taxon>
    </lineage>
</organism>
<dbReference type="EMBL" id="AUZZ01007896">
    <property type="protein sequence ID" value="EQD40646.1"/>
    <property type="molecule type" value="Genomic_DNA"/>
</dbReference>
<proteinExistence type="predicted"/>